<feature type="transmembrane region" description="Helical" evidence="7">
    <location>
        <begin position="446"/>
        <end position="469"/>
    </location>
</feature>
<dbReference type="Pfam" id="PF00083">
    <property type="entry name" value="Sugar_tr"/>
    <property type="match status" value="1"/>
</dbReference>
<dbReference type="PROSITE" id="PS50850">
    <property type="entry name" value="MFS"/>
    <property type="match status" value="1"/>
</dbReference>
<feature type="transmembrane region" description="Helical" evidence="7">
    <location>
        <begin position="392"/>
        <end position="415"/>
    </location>
</feature>
<evidence type="ECO:0000256" key="7">
    <source>
        <dbReference type="SAM" id="Phobius"/>
    </source>
</evidence>
<dbReference type="InterPro" id="IPR036259">
    <property type="entry name" value="MFS_trans_sf"/>
</dbReference>
<keyword evidence="4 7" id="KW-0812">Transmembrane</keyword>
<dbReference type="GO" id="GO:0016020">
    <property type="term" value="C:membrane"/>
    <property type="evidence" value="ECO:0007669"/>
    <property type="project" value="UniProtKB-SubCell"/>
</dbReference>
<evidence type="ECO:0000313" key="10">
    <source>
        <dbReference type="Proteomes" id="UP001168821"/>
    </source>
</evidence>
<keyword evidence="3" id="KW-0813">Transport</keyword>
<dbReference type="Proteomes" id="UP001168821">
    <property type="component" value="Unassembled WGS sequence"/>
</dbReference>
<feature type="domain" description="Major facilitator superfamily (MFS) profile" evidence="8">
    <location>
        <begin position="54"/>
        <end position="533"/>
    </location>
</feature>
<accession>A0AA38J4R2</accession>
<protein>
    <recommendedName>
        <fullName evidence="8">Major facilitator superfamily (MFS) profile domain-containing protein</fullName>
    </recommendedName>
</protein>
<dbReference type="FunFam" id="1.20.1250.20:FF:000232">
    <property type="entry name" value="Organic cation/carnitine transporter 7"/>
    <property type="match status" value="1"/>
</dbReference>
<evidence type="ECO:0000256" key="4">
    <source>
        <dbReference type="ARBA" id="ARBA00022692"/>
    </source>
</evidence>
<dbReference type="Gene3D" id="1.20.1250.20">
    <property type="entry name" value="MFS general substrate transporter like domains"/>
    <property type="match status" value="1"/>
</dbReference>
<evidence type="ECO:0000256" key="6">
    <source>
        <dbReference type="ARBA" id="ARBA00023136"/>
    </source>
</evidence>
<evidence type="ECO:0000259" key="8">
    <source>
        <dbReference type="PROSITE" id="PS50850"/>
    </source>
</evidence>
<dbReference type="AlphaFoldDB" id="A0AA38J4R2"/>
<dbReference type="Pfam" id="PF07690">
    <property type="entry name" value="MFS_1"/>
    <property type="match status" value="1"/>
</dbReference>
<feature type="transmembrane region" description="Helical" evidence="7">
    <location>
        <begin position="511"/>
        <end position="528"/>
    </location>
</feature>
<keyword evidence="10" id="KW-1185">Reference proteome</keyword>
<dbReference type="InterPro" id="IPR011701">
    <property type="entry name" value="MFS"/>
</dbReference>
<feature type="transmembrane region" description="Helical" evidence="7">
    <location>
        <begin position="220"/>
        <end position="240"/>
    </location>
</feature>
<keyword evidence="6 7" id="KW-0472">Membrane</keyword>
<comment type="caution">
    <text evidence="9">The sequence shown here is derived from an EMBL/GenBank/DDBJ whole genome shotgun (WGS) entry which is preliminary data.</text>
</comment>
<dbReference type="GO" id="GO:0022857">
    <property type="term" value="F:transmembrane transporter activity"/>
    <property type="evidence" value="ECO:0007669"/>
    <property type="project" value="InterPro"/>
</dbReference>
<feature type="transmembrane region" description="Helical" evidence="7">
    <location>
        <begin position="120"/>
        <end position="138"/>
    </location>
</feature>
<evidence type="ECO:0000256" key="2">
    <source>
        <dbReference type="ARBA" id="ARBA00008335"/>
    </source>
</evidence>
<feature type="transmembrane region" description="Helical" evidence="7">
    <location>
        <begin position="92"/>
        <end position="111"/>
    </location>
</feature>
<evidence type="ECO:0000256" key="5">
    <source>
        <dbReference type="ARBA" id="ARBA00022989"/>
    </source>
</evidence>
<reference evidence="9" key="1">
    <citation type="journal article" date="2023" name="G3 (Bethesda)">
        <title>Whole genome assemblies of Zophobas morio and Tenebrio molitor.</title>
        <authorList>
            <person name="Kaur S."/>
            <person name="Stinson S.A."/>
            <person name="diCenzo G.C."/>
        </authorList>
    </citation>
    <scope>NUCLEOTIDE SEQUENCE</scope>
    <source>
        <strain evidence="9">QUZm001</strain>
    </source>
</reference>
<dbReference type="PANTHER" id="PTHR23511:SF36">
    <property type="entry name" value="EG:BACR7A4.13 PROTEIN-RELATED"/>
    <property type="match status" value="1"/>
</dbReference>
<dbReference type="SUPFAM" id="SSF103473">
    <property type="entry name" value="MFS general substrate transporter"/>
    <property type="match status" value="1"/>
</dbReference>
<evidence type="ECO:0000256" key="1">
    <source>
        <dbReference type="ARBA" id="ARBA00004141"/>
    </source>
</evidence>
<evidence type="ECO:0000256" key="3">
    <source>
        <dbReference type="ARBA" id="ARBA00022448"/>
    </source>
</evidence>
<feature type="transmembrane region" description="Helical" evidence="7">
    <location>
        <begin position="178"/>
        <end position="200"/>
    </location>
</feature>
<evidence type="ECO:0000313" key="9">
    <source>
        <dbReference type="EMBL" id="KAJ3666319.1"/>
    </source>
</evidence>
<feature type="transmembrane region" description="Helical" evidence="7">
    <location>
        <begin position="422"/>
        <end position="440"/>
    </location>
</feature>
<keyword evidence="5 7" id="KW-1133">Transmembrane helix</keyword>
<proteinExistence type="inferred from homology"/>
<dbReference type="InterPro" id="IPR005828">
    <property type="entry name" value="MFS_sugar_transport-like"/>
</dbReference>
<dbReference type="PANTHER" id="PTHR23511">
    <property type="entry name" value="SYNAPTIC VESICLE GLYCOPROTEIN 2"/>
    <property type="match status" value="1"/>
</dbReference>
<sequence length="537" mass="59245">MKNSSKEDVENNIFTLSKTTEDVEKHRELNEPNKAADFETAITATGFGKFNIILILISVPTGWSSIFETTTMSYVFPAAQCDLSLTLANKGFLNAITYIGMISSAFVWGFLCDTLGRKRLLAIGLFLDGVFVIMSASAQNITLLIISKFLGGFIINGPFAALTTYLSEFHCAKHRARIQMMLGIVFSAGNVILPLLAWGILPLNLNYKAFDDSVEFHSWNLYLCICAIPALISAIAFIFMPESPKFLMTTGRNDKALEVFKKVYCFNTGNEPETFPIKQLIEETKSNTDMKYGGKVTANRTKMQAIKEGWQQIKPLFFPPHLPKILLVCFMQMLIMMSLNTLRLWLPQIFQAINDYQFYNNGTTASLCTMLDQIRPSNKSQVCEVNLNNASVYINSIIVAVITIIGYVLAGILINALGKKRLLNVLGVIAGLCAMSMYFAENSLTTIILSSLFVSLGSISINVILAVVVDLFPTTLRTMTISVTMMLGRSGAMLGNLVFPTLLQLGCAPPFFSVGAVIIICAFLSCFLPNTDMKALQ</sequence>
<comment type="similarity">
    <text evidence="2">Belongs to the major facilitator superfamily.</text>
</comment>
<feature type="transmembrane region" description="Helical" evidence="7">
    <location>
        <begin position="144"/>
        <end position="166"/>
    </location>
</feature>
<gene>
    <name evidence="9" type="ORF">Zmor_001769</name>
</gene>
<name>A0AA38J4R2_9CUCU</name>
<organism evidence="9 10">
    <name type="scientific">Zophobas morio</name>
    <dbReference type="NCBI Taxonomy" id="2755281"/>
    <lineage>
        <taxon>Eukaryota</taxon>
        <taxon>Metazoa</taxon>
        <taxon>Ecdysozoa</taxon>
        <taxon>Arthropoda</taxon>
        <taxon>Hexapoda</taxon>
        <taxon>Insecta</taxon>
        <taxon>Pterygota</taxon>
        <taxon>Neoptera</taxon>
        <taxon>Endopterygota</taxon>
        <taxon>Coleoptera</taxon>
        <taxon>Polyphaga</taxon>
        <taxon>Cucujiformia</taxon>
        <taxon>Tenebrionidae</taxon>
        <taxon>Zophobas</taxon>
    </lineage>
</organism>
<dbReference type="InterPro" id="IPR020846">
    <property type="entry name" value="MFS_dom"/>
</dbReference>
<comment type="subcellular location">
    <subcellularLocation>
        <location evidence="1">Membrane</location>
        <topology evidence="1">Multi-pass membrane protein</topology>
    </subcellularLocation>
</comment>
<dbReference type="EMBL" id="JALNTZ010000001">
    <property type="protein sequence ID" value="KAJ3666319.1"/>
    <property type="molecule type" value="Genomic_DNA"/>
</dbReference>